<dbReference type="SUPFAM" id="SSF52799">
    <property type="entry name" value="(Phosphotyrosine protein) phosphatases II"/>
    <property type="match status" value="1"/>
</dbReference>
<gene>
    <name evidence="1" type="ORF">Adu01nite_03250</name>
</gene>
<comment type="caution">
    <text evidence="1">The sequence shown here is derived from an EMBL/GenBank/DDBJ whole genome shotgun (WGS) entry which is preliminary data.</text>
</comment>
<accession>A0ABQ3YN55</accession>
<dbReference type="InterPro" id="IPR029021">
    <property type="entry name" value="Prot-tyrosine_phosphatase-like"/>
</dbReference>
<dbReference type="EMBL" id="BOML01000003">
    <property type="protein sequence ID" value="GID98974.1"/>
    <property type="molecule type" value="Genomic_DNA"/>
</dbReference>
<reference evidence="1 2" key="1">
    <citation type="submission" date="2021-01" db="EMBL/GenBank/DDBJ databases">
        <title>Whole genome shotgun sequence of Actinoplanes durhamensis NBRC 14914.</title>
        <authorList>
            <person name="Komaki H."/>
            <person name="Tamura T."/>
        </authorList>
    </citation>
    <scope>NUCLEOTIDE SEQUENCE [LARGE SCALE GENOMIC DNA]</scope>
    <source>
        <strain evidence="1 2">NBRC 14914</strain>
    </source>
</reference>
<organism evidence="1 2">
    <name type="scientific">Paractinoplanes durhamensis</name>
    <dbReference type="NCBI Taxonomy" id="113563"/>
    <lineage>
        <taxon>Bacteria</taxon>
        <taxon>Bacillati</taxon>
        <taxon>Actinomycetota</taxon>
        <taxon>Actinomycetes</taxon>
        <taxon>Micromonosporales</taxon>
        <taxon>Micromonosporaceae</taxon>
        <taxon>Paractinoplanes</taxon>
    </lineage>
</organism>
<sequence>MIAGLGSGQLATIAHPRGDGWEAEELTALADTGVTVLVSALTTVEQQRMGLAGTAATAAALGLDFVSFPAADGAIREEAARVVVLAGRLAAHVRAGRFVATQCFGGVGRSTLLACTTLVLLGIAPGDALRRVTGGSEMPVTRDWLYELSAHRTAQI</sequence>
<keyword evidence="2" id="KW-1185">Reference proteome</keyword>
<evidence type="ECO:0000313" key="1">
    <source>
        <dbReference type="EMBL" id="GID98974.1"/>
    </source>
</evidence>
<dbReference type="Gene3D" id="3.90.190.10">
    <property type="entry name" value="Protein tyrosine phosphatase superfamily"/>
    <property type="match status" value="1"/>
</dbReference>
<evidence type="ECO:0008006" key="3">
    <source>
        <dbReference type="Google" id="ProtNLM"/>
    </source>
</evidence>
<protein>
    <recommendedName>
        <fullName evidence="3">Tyrosine specific protein phosphatases domain-containing protein</fullName>
    </recommendedName>
</protein>
<dbReference type="Proteomes" id="UP000637628">
    <property type="component" value="Unassembled WGS sequence"/>
</dbReference>
<proteinExistence type="predicted"/>
<evidence type="ECO:0000313" key="2">
    <source>
        <dbReference type="Proteomes" id="UP000637628"/>
    </source>
</evidence>
<name>A0ABQ3YN55_9ACTN</name>